<dbReference type="PANTHER" id="PTHR30563">
    <property type="entry name" value="DNA RECOMBINATION PROTEIN RMUC"/>
    <property type="match status" value="1"/>
</dbReference>
<reference evidence="4" key="1">
    <citation type="journal article" date="2014" name="Front. Microbiol.">
        <title>High frequency of phylogenetically diverse reductive dehalogenase-homologous genes in deep subseafloor sedimentary metagenomes.</title>
        <authorList>
            <person name="Kawai M."/>
            <person name="Futagami T."/>
            <person name="Toyoda A."/>
            <person name="Takaki Y."/>
            <person name="Nishi S."/>
            <person name="Hori S."/>
            <person name="Arai W."/>
            <person name="Tsubouchi T."/>
            <person name="Morono Y."/>
            <person name="Uchiyama I."/>
            <person name="Ito T."/>
            <person name="Fujiyama A."/>
            <person name="Inagaki F."/>
            <person name="Takami H."/>
        </authorList>
    </citation>
    <scope>NUCLEOTIDE SEQUENCE</scope>
    <source>
        <strain evidence="4">Expedition CK06-06</strain>
    </source>
</reference>
<keyword evidence="2" id="KW-0233">DNA recombination</keyword>
<evidence type="ECO:0000256" key="1">
    <source>
        <dbReference type="ARBA" id="ARBA00023054"/>
    </source>
</evidence>
<name>X0W0G0_9ZZZZ</name>
<accession>X0W0G0</accession>
<protein>
    <submittedName>
        <fullName evidence="4">Uncharacterized protein</fullName>
    </submittedName>
</protein>
<gene>
    <name evidence="4" type="ORF">S01H1_53415</name>
</gene>
<keyword evidence="3" id="KW-0812">Transmembrane</keyword>
<feature type="non-terminal residue" evidence="4">
    <location>
        <position position="153"/>
    </location>
</feature>
<evidence type="ECO:0000256" key="3">
    <source>
        <dbReference type="SAM" id="Phobius"/>
    </source>
</evidence>
<evidence type="ECO:0000256" key="2">
    <source>
        <dbReference type="ARBA" id="ARBA00023172"/>
    </source>
</evidence>
<feature type="transmembrane region" description="Helical" evidence="3">
    <location>
        <begin position="12"/>
        <end position="32"/>
    </location>
</feature>
<dbReference type="PANTHER" id="PTHR30563:SF0">
    <property type="entry name" value="DNA RECOMBINATION PROTEIN RMUC"/>
    <property type="match status" value="1"/>
</dbReference>
<dbReference type="EMBL" id="BARS01034591">
    <property type="protein sequence ID" value="GAG23985.1"/>
    <property type="molecule type" value="Genomic_DNA"/>
</dbReference>
<evidence type="ECO:0000313" key="4">
    <source>
        <dbReference type="EMBL" id="GAG23985.1"/>
    </source>
</evidence>
<keyword evidence="3" id="KW-0472">Membrane</keyword>
<proteinExistence type="predicted"/>
<sequence>MGLMSTNQTILILVIVAAALAMTLVLVIVIAVRRKPPGAAELLGLLGKRLERFEELSQDVSNLTKLFLVPHARGAIGETILSELLHSWLPARSYELQYTFSNGSRVDAVIRLGEYLVPIDAKFPLESVRRSIGEKGDIVTAEVRRAFLRHIET</sequence>
<dbReference type="GO" id="GO:0006310">
    <property type="term" value="P:DNA recombination"/>
    <property type="evidence" value="ECO:0007669"/>
    <property type="project" value="UniProtKB-KW"/>
</dbReference>
<dbReference type="AlphaFoldDB" id="X0W0G0"/>
<keyword evidence="3" id="KW-1133">Transmembrane helix</keyword>
<organism evidence="4">
    <name type="scientific">marine sediment metagenome</name>
    <dbReference type="NCBI Taxonomy" id="412755"/>
    <lineage>
        <taxon>unclassified sequences</taxon>
        <taxon>metagenomes</taxon>
        <taxon>ecological metagenomes</taxon>
    </lineage>
</organism>
<dbReference type="Pfam" id="PF02646">
    <property type="entry name" value="RmuC"/>
    <property type="match status" value="1"/>
</dbReference>
<dbReference type="InterPro" id="IPR003798">
    <property type="entry name" value="DNA_recombination_RmuC"/>
</dbReference>
<comment type="caution">
    <text evidence="4">The sequence shown here is derived from an EMBL/GenBank/DDBJ whole genome shotgun (WGS) entry which is preliminary data.</text>
</comment>
<keyword evidence="1" id="KW-0175">Coiled coil</keyword>